<dbReference type="Proteomes" id="UP000694892">
    <property type="component" value="Chromosome 3L"/>
</dbReference>
<evidence type="ECO:0000259" key="4">
    <source>
        <dbReference type="PROSITE" id="PS50024"/>
    </source>
</evidence>
<evidence type="ECO:0000256" key="2">
    <source>
        <dbReference type="SAM" id="Phobius"/>
    </source>
</evidence>
<protein>
    <recommendedName>
        <fullName evidence="4">SEA domain-containing protein</fullName>
    </recommendedName>
</protein>
<dbReference type="PROSITE" id="PS50024">
    <property type="entry name" value="SEA"/>
    <property type="match status" value="1"/>
</dbReference>
<evidence type="ECO:0000313" key="6">
    <source>
        <dbReference type="Proteomes" id="UP000694892"/>
    </source>
</evidence>
<dbReference type="Pfam" id="PF01390">
    <property type="entry name" value="SEA"/>
    <property type="match status" value="1"/>
</dbReference>
<dbReference type="InterPro" id="IPR036364">
    <property type="entry name" value="SEA_dom_sf"/>
</dbReference>
<proteinExistence type="predicted"/>
<feature type="compositionally biased region" description="Basic and acidic residues" evidence="1">
    <location>
        <begin position="195"/>
        <end position="205"/>
    </location>
</feature>
<dbReference type="InterPro" id="IPR053311">
    <property type="entry name" value="Mucosal_Integrity_Assoc"/>
</dbReference>
<feature type="compositionally biased region" description="Polar residues" evidence="1">
    <location>
        <begin position="294"/>
        <end position="321"/>
    </location>
</feature>
<feature type="region of interest" description="Disordered" evidence="1">
    <location>
        <begin position="99"/>
        <end position="341"/>
    </location>
</feature>
<feature type="compositionally biased region" description="Low complexity" evidence="1">
    <location>
        <begin position="129"/>
        <end position="145"/>
    </location>
</feature>
<dbReference type="SUPFAM" id="SSF82671">
    <property type="entry name" value="SEA domain"/>
    <property type="match status" value="1"/>
</dbReference>
<accession>A0A974DED8</accession>
<evidence type="ECO:0000313" key="5">
    <source>
        <dbReference type="EMBL" id="OCT90533.1"/>
    </source>
</evidence>
<evidence type="ECO:0000256" key="3">
    <source>
        <dbReference type="SAM" id="SignalP"/>
    </source>
</evidence>
<feature type="compositionally biased region" description="Basic and acidic residues" evidence="1">
    <location>
        <begin position="255"/>
        <end position="265"/>
    </location>
</feature>
<feature type="compositionally biased region" description="Low complexity" evidence="1">
    <location>
        <begin position="266"/>
        <end position="293"/>
    </location>
</feature>
<keyword evidence="2" id="KW-0812">Transmembrane</keyword>
<evidence type="ECO:0000256" key="1">
    <source>
        <dbReference type="SAM" id="MobiDB-lite"/>
    </source>
</evidence>
<name>A0A974DED8_XENLA</name>
<sequence length="670" mass="72010">MGFLQCTVTLMLISGSLAESTPWHSYTTEQEDMIECVLIQEVPDFDTTTDCNISTQEPTPTSKNTIWTSTLTTTDTFTTNATDSIITTTATTVFPTLDTHTTLEESNTNATSTTDETATVSSPSVISNTTLETDTKQTTADTNTTSRETTKSPSSGGVNITDFTTGPTTTDSSSSTDSTTREDNTHTTSSIPADKTTEARTRDKTTANGNNVTTAGVTTTDKPATEPTTEDSSSSTDNTTSEDNTHTTSSIPADKTTEATTRDKTTANGNNVTTAGATTTDKPATTTEGATTTESSLITGITTSEDNTRTNSSAPAVTSEGTTTTDSTTRDDNTRTTSSTTANKITAGTTATVAVTSEGLCVGEECLCPVNLYGQKCQFIQNEIKTEKVIIKLGVSVRVTNHEFDLELSNNLSEAYRSFEKSFNQQMEDLYRNISNYKGIRISSIKNGSVIVEHNILVEVNFVTRTQEYEDACTFIRATLSATTCTENNGMCFSAKDTDVCRQGINVPGLCSEVGSIPKEMQQYFYGLERGKALLCVTPCSTLSPQPVQCIMGQCLVSESGPSCYCDTSGRFWYTGDRCQTVINKAGVYGGVAVGLAVLLIVIVALSISLHKQHKSILLYKRRSSGSYDFGWEKHRKQSALGKNPDFMDSMWGPAGTFQANKGTSHVRLK</sequence>
<organism evidence="5 6">
    <name type="scientific">Xenopus laevis</name>
    <name type="common">African clawed frog</name>
    <dbReference type="NCBI Taxonomy" id="8355"/>
    <lineage>
        <taxon>Eukaryota</taxon>
        <taxon>Metazoa</taxon>
        <taxon>Chordata</taxon>
        <taxon>Craniata</taxon>
        <taxon>Vertebrata</taxon>
        <taxon>Euteleostomi</taxon>
        <taxon>Amphibia</taxon>
        <taxon>Batrachia</taxon>
        <taxon>Anura</taxon>
        <taxon>Pipoidea</taxon>
        <taxon>Pipidae</taxon>
        <taxon>Xenopodinae</taxon>
        <taxon>Xenopus</taxon>
        <taxon>Xenopus</taxon>
    </lineage>
</organism>
<dbReference type="SMART" id="SM00200">
    <property type="entry name" value="SEA"/>
    <property type="match status" value="1"/>
</dbReference>
<dbReference type="Gene3D" id="3.30.70.960">
    <property type="entry name" value="SEA domain"/>
    <property type="match status" value="1"/>
</dbReference>
<feature type="domain" description="SEA" evidence="4">
    <location>
        <begin position="389"/>
        <end position="500"/>
    </location>
</feature>
<dbReference type="AlphaFoldDB" id="A0A974DED8"/>
<keyword evidence="3" id="KW-0732">Signal</keyword>
<gene>
    <name evidence="5" type="ORF">XELAEV_18019148mg</name>
</gene>
<feature type="compositionally biased region" description="Low complexity" evidence="1">
    <location>
        <begin position="99"/>
        <end position="119"/>
    </location>
</feature>
<keyword evidence="2" id="KW-1133">Transmembrane helix</keyword>
<dbReference type="PANTHER" id="PTHR37999">
    <property type="entry name" value="MUCIN-17"/>
    <property type="match status" value="1"/>
</dbReference>
<dbReference type="OMA" id="HEVIMEA"/>
<dbReference type="EMBL" id="CM004470">
    <property type="protein sequence ID" value="OCT90533.1"/>
    <property type="molecule type" value="Genomic_DNA"/>
</dbReference>
<dbReference type="InterPro" id="IPR000082">
    <property type="entry name" value="SEA_dom"/>
</dbReference>
<feature type="transmembrane region" description="Helical" evidence="2">
    <location>
        <begin position="588"/>
        <end position="610"/>
    </location>
</feature>
<reference evidence="6" key="1">
    <citation type="journal article" date="2016" name="Nature">
        <title>Genome evolution in the allotetraploid frog Xenopus laevis.</title>
        <authorList>
            <person name="Session A.M."/>
            <person name="Uno Y."/>
            <person name="Kwon T."/>
            <person name="Chapman J.A."/>
            <person name="Toyoda A."/>
            <person name="Takahashi S."/>
            <person name="Fukui A."/>
            <person name="Hikosaka A."/>
            <person name="Suzuki A."/>
            <person name="Kondo M."/>
            <person name="van Heeringen S.J."/>
            <person name="Quigley I."/>
            <person name="Heinz S."/>
            <person name="Ogino H."/>
            <person name="Ochi H."/>
            <person name="Hellsten U."/>
            <person name="Lyons J.B."/>
            <person name="Simakov O."/>
            <person name="Putnam N."/>
            <person name="Stites J."/>
            <person name="Kuroki Y."/>
            <person name="Tanaka T."/>
            <person name="Michiue T."/>
            <person name="Watanabe M."/>
            <person name="Bogdanovic O."/>
            <person name="Lister R."/>
            <person name="Georgiou G."/>
            <person name="Paranjpe S.S."/>
            <person name="van Kruijsbergen I."/>
            <person name="Shu S."/>
            <person name="Carlson J."/>
            <person name="Kinoshita T."/>
            <person name="Ohta Y."/>
            <person name="Mawaribuchi S."/>
            <person name="Jenkins J."/>
            <person name="Grimwood J."/>
            <person name="Schmutz J."/>
            <person name="Mitros T."/>
            <person name="Mozaffari S.V."/>
            <person name="Suzuki Y."/>
            <person name="Haramoto Y."/>
            <person name="Yamamoto T.S."/>
            <person name="Takagi C."/>
            <person name="Heald R."/>
            <person name="Miller K."/>
            <person name="Haudenschild C."/>
            <person name="Kitzman J."/>
            <person name="Nakayama T."/>
            <person name="Izutsu Y."/>
            <person name="Robert J."/>
            <person name="Fortriede J."/>
            <person name="Burns K."/>
            <person name="Lotay V."/>
            <person name="Karimi K."/>
            <person name="Yasuoka Y."/>
            <person name="Dichmann D.S."/>
            <person name="Flajnik M.F."/>
            <person name="Houston D.W."/>
            <person name="Shendure J."/>
            <person name="DuPasquier L."/>
            <person name="Vize P.D."/>
            <person name="Zorn A.M."/>
            <person name="Ito M."/>
            <person name="Marcotte E.M."/>
            <person name="Wallingford J.B."/>
            <person name="Ito Y."/>
            <person name="Asashima M."/>
            <person name="Ueno N."/>
            <person name="Matsuda Y."/>
            <person name="Veenstra G.J."/>
            <person name="Fujiyama A."/>
            <person name="Harland R.M."/>
            <person name="Taira M."/>
            <person name="Rokhsar D.S."/>
        </authorList>
    </citation>
    <scope>NUCLEOTIDE SEQUENCE [LARGE SCALE GENOMIC DNA]</scope>
    <source>
        <strain evidence="6">J</strain>
    </source>
</reference>
<keyword evidence="2" id="KW-0472">Membrane</keyword>
<feature type="chain" id="PRO_5036925683" description="SEA domain-containing protein" evidence="3">
    <location>
        <begin position="19"/>
        <end position="670"/>
    </location>
</feature>
<dbReference type="PANTHER" id="PTHR37999:SF2">
    <property type="entry name" value="MUCIN-17"/>
    <property type="match status" value="1"/>
</dbReference>
<feature type="compositionally biased region" description="Low complexity" evidence="1">
    <location>
        <begin position="206"/>
        <end position="254"/>
    </location>
</feature>
<feature type="signal peptide" evidence="3">
    <location>
        <begin position="1"/>
        <end position="18"/>
    </location>
</feature>
<feature type="compositionally biased region" description="Low complexity" evidence="1">
    <location>
        <begin position="161"/>
        <end position="178"/>
    </location>
</feature>